<comment type="catalytic activity">
    <reaction evidence="3">
        <text>N-terminal L-alanyl-[ribosomal protein bS18] + acetyl-CoA = N-terminal N(alpha)-acetyl-L-alanyl-[ribosomal protein bS18] + CoA + H(+)</text>
        <dbReference type="Rhea" id="RHEA:43756"/>
        <dbReference type="Rhea" id="RHEA-COMP:10676"/>
        <dbReference type="Rhea" id="RHEA-COMP:10677"/>
        <dbReference type="ChEBI" id="CHEBI:15378"/>
        <dbReference type="ChEBI" id="CHEBI:57287"/>
        <dbReference type="ChEBI" id="CHEBI:57288"/>
        <dbReference type="ChEBI" id="CHEBI:64718"/>
        <dbReference type="ChEBI" id="CHEBI:83683"/>
        <dbReference type="EC" id="2.3.1.266"/>
    </reaction>
</comment>
<keyword evidence="2" id="KW-0012">Acyltransferase</keyword>
<gene>
    <name evidence="5" type="primary">rimI</name>
    <name evidence="5" type="ORF">D9V41_05550</name>
</gene>
<comment type="function">
    <text evidence="3">Acetylates the N-terminal alanine of ribosomal protein bS18.</text>
</comment>
<evidence type="ECO:0000313" key="5">
    <source>
        <dbReference type="EMBL" id="RLV56540.1"/>
    </source>
</evidence>
<organism evidence="5 6">
    <name type="scientific">Aeromicrobium phragmitis</name>
    <dbReference type="NCBI Taxonomy" id="2478914"/>
    <lineage>
        <taxon>Bacteria</taxon>
        <taxon>Bacillati</taxon>
        <taxon>Actinomycetota</taxon>
        <taxon>Actinomycetes</taxon>
        <taxon>Propionibacteriales</taxon>
        <taxon>Nocardioidaceae</taxon>
        <taxon>Aeromicrobium</taxon>
    </lineage>
</organism>
<evidence type="ECO:0000259" key="4">
    <source>
        <dbReference type="PROSITE" id="PS51186"/>
    </source>
</evidence>
<protein>
    <recommendedName>
        <fullName evidence="3">[Ribosomal protein bS18]-alanine N-acetyltransferase</fullName>
        <ecNumber evidence="3">2.3.1.266</ecNumber>
    </recommendedName>
</protein>
<dbReference type="Pfam" id="PF00583">
    <property type="entry name" value="Acetyltransf_1"/>
    <property type="match status" value="1"/>
</dbReference>
<dbReference type="OrthoDB" id="529907at2"/>
<evidence type="ECO:0000256" key="2">
    <source>
        <dbReference type="ARBA" id="ARBA00023315"/>
    </source>
</evidence>
<comment type="similarity">
    <text evidence="3">Belongs to the acetyltransferase family. RimI subfamily.</text>
</comment>
<keyword evidence="1 5" id="KW-0808">Transferase</keyword>
<dbReference type="Gene3D" id="3.40.630.30">
    <property type="match status" value="1"/>
</dbReference>
<dbReference type="InterPro" id="IPR016181">
    <property type="entry name" value="Acyl_CoA_acyltransferase"/>
</dbReference>
<accession>A0A3L8PMN6</accession>
<evidence type="ECO:0000256" key="1">
    <source>
        <dbReference type="ARBA" id="ARBA00022679"/>
    </source>
</evidence>
<keyword evidence="6" id="KW-1185">Reference proteome</keyword>
<dbReference type="GO" id="GO:0008999">
    <property type="term" value="F:protein-N-terminal-alanine acetyltransferase activity"/>
    <property type="evidence" value="ECO:0007669"/>
    <property type="project" value="UniProtKB-EC"/>
</dbReference>
<dbReference type="InterPro" id="IPR006464">
    <property type="entry name" value="AcTrfase_RimI/Ard1"/>
</dbReference>
<dbReference type="CDD" id="cd04301">
    <property type="entry name" value="NAT_SF"/>
    <property type="match status" value="1"/>
</dbReference>
<dbReference type="PROSITE" id="PS51186">
    <property type="entry name" value="GNAT"/>
    <property type="match status" value="1"/>
</dbReference>
<dbReference type="InterPro" id="IPR050832">
    <property type="entry name" value="Bact_Acetyltransf"/>
</dbReference>
<comment type="caution">
    <text evidence="5">The sequence shown here is derived from an EMBL/GenBank/DDBJ whole genome shotgun (WGS) entry which is preliminary data.</text>
</comment>
<dbReference type="EMBL" id="RDBF01000003">
    <property type="protein sequence ID" value="RLV56540.1"/>
    <property type="molecule type" value="Genomic_DNA"/>
</dbReference>
<dbReference type="InterPro" id="IPR000182">
    <property type="entry name" value="GNAT_dom"/>
</dbReference>
<dbReference type="GO" id="GO:0005737">
    <property type="term" value="C:cytoplasm"/>
    <property type="evidence" value="ECO:0007669"/>
    <property type="project" value="UniProtKB-SubCell"/>
</dbReference>
<reference evidence="5 6" key="1">
    <citation type="submission" date="2018-10" db="EMBL/GenBank/DDBJ databases">
        <title>Aeromicrobium sp. 9W16Y-2 whole genome shotgun sequence.</title>
        <authorList>
            <person name="Li F."/>
        </authorList>
    </citation>
    <scope>NUCLEOTIDE SEQUENCE [LARGE SCALE GENOMIC DNA]</scope>
    <source>
        <strain evidence="5 6">9W16Y-2</strain>
    </source>
</reference>
<keyword evidence="3" id="KW-0963">Cytoplasm</keyword>
<comment type="subcellular location">
    <subcellularLocation>
        <location evidence="3">Cytoplasm</location>
    </subcellularLocation>
</comment>
<evidence type="ECO:0000256" key="3">
    <source>
        <dbReference type="RuleBase" id="RU363094"/>
    </source>
</evidence>
<name>A0A3L8PMN6_9ACTN</name>
<proteinExistence type="inferred from homology"/>
<dbReference type="RefSeq" id="WP_121793545.1">
    <property type="nucleotide sequence ID" value="NZ_RDBF01000003.1"/>
</dbReference>
<dbReference type="NCBIfam" id="TIGR01575">
    <property type="entry name" value="rimI"/>
    <property type="match status" value="1"/>
</dbReference>
<dbReference type="PANTHER" id="PTHR43877">
    <property type="entry name" value="AMINOALKYLPHOSPHONATE N-ACETYLTRANSFERASE-RELATED-RELATED"/>
    <property type="match status" value="1"/>
</dbReference>
<sequence>MTVRPAVDTDLAPLVALEAACFGSEAWSEVQVREELAGDRAVLVLEAAGQAAGYASVSVVAGDAELLRIAVRPELRREGMGRALLAAGVAAARERGACRMLLEVDAGNRPAIALYAASGFAPIARRRGYYRGRDALVMEREL</sequence>
<dbReference type="Proteomes" id="UP000282515">
    <property type="component" value="Unassembled WGS sequence"/>
</dbReference>
<dbReference type="AlphaFoldDB" id="A0A3L8PMN6"/>
<dbReference type="SUPFAM" id="SSF55729">
    <property type="entry name" value="Acyl-CoA N-acyltransferases (Nat)"/>
    <property type="match status" value="1"/>
</dbReference>
<evidence type="ECO:0000313" key="6">
    <source>
        <dbReference type="Proteomes" id="UP000282515"/>
    </source>
</evidence>
<feature type="domain" description="N-acetyltransferase" evidence="4">
    <location>
        <begin position="1"/>
        <end position="142"/>
    </location>
</feature>
<dbReference type="EC" id="2.3.1.266" evidence="3"/>